<dbReference type="RefSeq" id="WP_277445151.1">
    <property type="nucleotide sequence ID" value="NZ_JAKOAV010000037.1"/>
</dbReference>
<keyword evidence="1" id="KW-0472">Membrane</keyword>
<dbReference type="PANTHER" id="PTHR30178:SF3">
    <property type="entry name" value="SUCCINATE-ACETATE_PROTON SYMPORTER SATP"/>
    <property type="match status" value="1"/>
</dbReference>
<keyword evidence="1" id="KW-0812">Transmembrane</keyword>
<organism evidence="2 3">
    <name type="scientific">Pelotomaculum isophthalicicum JI</name>
    <dbReference type="NCBI Taxonomy" id="947010"/>
    <lineage>
        <taxon>Bacteria</taxon>
        <taxon>Bacillati</taxon>
        <taxon>Bacillota</taxon>
        <taxon>Clostridia</taxon>
        <taxon>Eubacteriales</taxon>
        <taxon>Desulfotomaculaceae</taxon>
        <taxon>Pelotomaculum</taxon>
    </lineage>
</organism>
<accession>A0A9X4H733</accession>
<dbReference type="GO" id="GO:0005886">
    <property type="term" value="C:plasma membrane"/>
    <property type="evidence" value="ECO:0007669"/>
    <property type="project" value="TreeGrafter"/>
</dbReference>
<evidence type="ECO:0000256" key="1">
    <source>
        <dbReference type="SAM" id="Phobius"/>
    </source>
</evidence>
<feature type="transmembrane region" description="Helical" evidence="1">
    <location>
        <begin position="12"/>
        <end position="30"/>
    </location>
</feature>
<keyword evidence="1" id="KW-1133">Transmembrane helix</keyword>
<evidence type="ECO:0000313" key="3">
    <source>
        <dbReference type="Proteomes" id="UP001154312"/>
    </source>
</evidence>
<dbReference type="AlphaFoldDB" id="A0A9X4H733"/>
<dbReference type="Proteomes" id="UP001154312">
    <property type="component" value="Unassembled WGS sequence"/>
</dbReference>
<feature type="transmembrane region" description="Helical" evidence="1">
    <location>
        <begin position="42"/>
        <end position="59"/>
    </location>
</feature>
<dbReference type="PROSITE" id="PS51257">
    <property type="entry name" value="PROKAR_LIPOPROTEIN"/>
    <property type="match status" value="1"/>
</dbReference>
<keyword evidence="3" id="KW-1185">Reference proteome</keyword>
<feature type="transmembrane region" description="Helical" evidence="1">
    <location>
        <begin position="159"/>
        <end position="180"/>
    </location>
</feature>
<dbReference type="GO" id="GO:0071422">
    <property type="term" value="P:succinate transmembrane transport"/>
    <property type="evidence" value="ECO:0007669"/>
    <property type="project" value="TreeGrafter"/>
</dbReference>
<comment type="caution">
    <text evidence="2">The sequence shown here is derived from an EMBL/GenBank/DDBJ whole genome shotgun (WGS) entry which is preliminary data.</text>
</comment>
<name>A0A9X4H733_9FIRM</name>
<feature type="transmembrane region" description="Helical" evidence="1">
    <location>
        <begin position="71"/>
        <end position="94"/>
    </location>
</feature>
<evidence type="ECO:0000313" key="2">
    <source>
        <dbReference type="EMBL" id="MDF9409653.1"/>
    </source>
</evidence>
<evidence type="ECO:0008006" key="4">
    <source>
        <dbReference type="Google" id="ProtNLM"/>
    </source>
</evidence>
<dbReference type="PANTHER" id="PTHR30178">
    <property type="entry name" value="INNER MEMBRANE PROTEIN YAAH"/>
    <property type="match status" value="1"/>
</dbReference>
<sequence>MSEKSHSWATPSPAGLVALAMACFTFFALLTGKITPASSGLMGIWLLGGFAVQIIVGIVELKEGNILAGNIFTFFSAFFMLVTGLEFIFKFFASVNGWKIDAHVDGWGWLPLAAAVTLWAPAYLKSPKCLFGVVISLTPALWIISFMDMGVWPHEMAPIAGWLAFSGGTFGVYTSAAVILNTAFGRSILPMGAPFIKPQPVSNPVSGSKSA</sequence>
<feature type="transmembrane region" description="Helical" evidence="1">
    <location>
        <begin position="106"/>
        <end position="124"/>
    </location>
</feature>
<dbReference type="GO" id="GO:0015360">
    <property type="term" value="F:acetate:proton symporter activity"/>
    <property type="evidence" value="ECO:0007669"/>
    <property type="project" value="TreeGrafter"/>
</dbReference>
<dbReference type="EMBL" id="JAKOAV010000037">
    <property type="protein sequence ID" value="MDF9409653.1"/>
    <property type="molecule type" value="Genomic_DNA"/>
</dbReference>
<proteinExistence type="predicted"/>
<reference evidence="2" key="1">
    <citation type="submission" date="2022-02" db="EMBL/GenBank/DDBJ databases">
        <authorList>
            <person name="Leng L."/>
        </authorList>
    </citation>
    <scope>NUCLEOTIDE SEQUENCE</scope>
    <source>
        <strain evidence="2">JI</strain>
    </source>
</reference>
<dbReference type="InterPro" id="IPR047623">
    <property type="entry name" value="SatP"/>
</dbReference>
<protein>
    <recommendedName>
        <fullName evidence="4">GPR1/FUN34/yaaH family protein</fullName>
    </recommendedName>
</protein>
<feature type="transmembrane region" description="Helical" evidence="1">
    <location>
        <begin position="129"/>
        <end position="147"/>
    </location>
</feature>
<gene>
    <name evidence="2" type="ORF">L7E55_15060</name>
</gene>